<dbReference type="InterPro" id="IPR001054">
    <property type="entry name" value="A/G_cyclase"/>
</dbReference>
<feature type="transmembrane region" description="Helical" evidence="2">
    <location>
        <begin position="182"/>
        <end position="201"/>
    </location>
</feature>
<evidence type="ECO:0000313" key="4">
    <source>
        <dbReference type="EMBL" id="NGO63430.1"/>
    </source>
</evidence>
<feature type="region of interest" description="Disordered" evidence="1">
    <location>
        <begin position="423"/>
        <end position="446"/>
    </location>
</feature>
<evidence type="ECO:0000259" key="3">
    <source>
        <dbReference type="PROSITE" id="PS50125"/>
    </source>
</evidence>
<evidence type="ECO:0000313" key="5">
    <source>
        <dbReference type="Proteomes" id="UP000477849"/>
    </source>
</evidence>
<dbReference type="CDD" id="cd07302">
    <property type="entry name" value="CHD"/>
    <property type="match status" value="1"/>
</dbReference>
<dbReference type="InterPro" id="IPR029787">
    <property type="entry name" value="Nucleotide_cyclase"/>
</dbReference>
<dbReference type="SMART" id="SM00044">
    <property type="entry name" value="CYCc"/>
    <property type="match status" value="1"/>
</dbReference>
<proteinExistence type="predicted"/>
<dbReference type="RefSeq" id="WP_163904149.1">
    <property type="nucleotide sequence ID" value="NZ_CP048427.1"/>
</dbReference>
<comment type="caution">
    <text evidence="4">The sequence shown here is derived from an EMBL/GenBank/DDBJ whole genome shotgun (WGS) entry which is preliminary data.</text>
</comment>
<keyword evidence="2" id="KW-0812">Transmembrane</keyword>
<feature type="domain" description="Guanylate cyclase" evidence="3">
    <location>
        <begin position="247"/>
        <end position="377"/>
    </location>
</feature>
<name>A0A6M1S2N9_9HYPH</name>
<keyword evidence="2" id="KW-1133">Transmembrane helix</keyword>
<feature type="transmembrane region" description="Helical" evidence="2">
    <location>
        <begin position="89"/>
        <end position="109"/>
    </location>
</feature>
<feature type="transmembrane region" description="Helical" evidence="2">
    <location>
        <begin position="21"/>
        <end position="42"/>
    </location>
</feature>
<protein>
    <submittedName>
        <fullName evidence="4">Adenylate/guanylate cyclase domain-containing protein</fullName>
    </submittedName>
</protein>
<keyword evidence="5" id="KW-1185">Reference proteome</keyword>
<dbReference type="SUPFAM" id="SSF55073">
    <property type="entry name" value="Nucleotide cyclase"/>
    <property type="match status" value="1"/>
</dbReference>
<dbReference type="InterPro" id="IPR050697">
    <property type="entry name" value="Adenylyl/Guanylyl_Cyclase_3/4"/>
</dbReference>
<dbReference type="PROSITE" id="PS50125">
    <property type="entry name" value="GUANYLATE_CYCLASE_2"/>
    <property type="match status" value="1"/>
</dbReference>
<dbReference type="PANTHER" id="PTHR43081">
    <property type="entry name" value="ADENYLATE CYCLASE, TERMINAL-DIFFERENTIATION SPECIFIC-RELATED"/>
    <property type="match status" value="1"/>
</dbReference>
<gene>
    <name evidence="4" type="ORF">G6N76_07065</name>
</gene>
<dbReference type="Proteomes" id="UP000477849">
    <property type="component" value="Unassembled WGS sequence"/>
</dbReference>
<evidence type="ECO:0000256" key="2">
    <source>
        <dbReference type="SAM" id="Phobius"/>
    </source>
</evidence>
<sequence length="446" mass="48827">MESPARRLTTLKSIPDAEIEAERALAVLRLFCALVLLMPHFIEPLFGLGGGPARWQVPSVLSLATLSLSGLLALFLIRLGKFSSWMRYVFAFMDAAMLATVCYLSLTFHGLSGNWIFAAPVTWAIPLLLTVGALRYQPAIQIWSTFLFFLALVLVAFVLPWEDSEKTAVTAGVASLFSPLPSIARLSLIVLTGLASVVVMYRSRSLLRRARREAYATSELSRFLPPEIVPLVTESDEWRQGRKQIVAILFVDIRNSTHMAEGLDPKAVTKLIRSFRSIVQRAARAHGGVIDKFVGDGAMLVFGVPHPSGDDAARSLNCAREILRLIDERNASVEAADRFSVGIGVHRGKVYCGIVGDDERREFTVIGDAVNVAARIEQATKQFCVPLLASGQVVEAANENDLWEITSSEPLRGRQQSICLMAPKAQARSEDREQTDAITPPPSIAG</sequence>
<dbReference type="GO" id="GO:0004016">
    <property type="term" value="F:adenylate cyclase activity"/>
    <property type="evidence" value="ECO:0007669"/>
    <property type="project" value="UniProtKB-ARBA"/>
</dbReference>
<evidence type="ECO:0000256" key="1">
    <source>
        <dbReference type="SAM" id="MobiDB-lite"/>
    </source>
</evidence>
<feature type="transmembrane region" description="Helical" evidence="2">
    <location>
        <begin position="143"/>
        <end position="162"/>
    </location>
</feature>
<feature type="transmembrane region" description="Helical" evidence="2">
    <location>
        <begin position="115"/>
        <end position="136"/>
    </location>
</feature>
<dbReference type="GO" id="GO:0035556">
    <property type="term" value="P:intracellular signal transduction"/>
    <property type="evidence" value="ECO:0007669"/>
    <property type="project" value="InterPro"/>
</dbReference>
<dbReference type="PANTHER" id="PTHR43081:SF1">
    <property type="entry name" value="ADENYLATE CYCLASE, TERMINAL-DIFFERENTIATION SPECIFIC"/>
    <property type="match status" value="1"/>
</dbReference>
<dbReference type="AlphaFoldDB" id="A0A6M1S2N9"/>
<dbReference type="Gene3D" id="3.30.70.1230">
    <property type="entry name" value="Nucleotide cyclase"/>
    <property type="match status" value="1"/>
</dbReference>
<reference evidence="4 5" key="1">
    <citation type="submission" date="2020-02" db="EMBL/GenBank/DDBJ databases">
        <title>Genome sequence of the type strain CCBAU10050 of Rhizobium daejeonense.</title>
        <authorList>
            <person name="Gao J."/>
            <person name="Sun J."/>
        </authorList>
    </citation>
    <scope>NUCLEOTIDE SEQUENCE [LARGE SCALE GENOMIC DNA]</scope>
    <source>
        <strain evidence="4 5">CCBAU10050</strain>
    </source>
</reference>
<organism evidence="4 5">
    <name type="scientific">Rhizobium daejeonense</name>
    <dbReference type="NCBI Taxonomy" id="240521"/>
    <lineage>
        <taxon>Bacteria</taxon>
        <taxon>Pseudomonadati</taxon>
        <taxon>Pseudomonadota</taxon>
        <taxon>Alphaproteobacteria</taxon>
        <taxon>Hyphomicrobiales</taxon>
        <taxon>Rhizobiaceae</taxon>
        <taxon>Rhizobium/Agrobacterium group</taxon>
        <taxon>Rhizobium</taxon>
    </lineage>
</organism>
<dbReference type="Pfam" id="PF00211">
    <property type="entry name" value="Guanylate_cyc"/>
    <property type="match status" value="1"/>
</dbReference>
<feature type="transmembrane region" description="Helical" evidence="2">
    <location>
        <begin position="57"/>
        <end position="77"/>
    </location>
</feature>
<keyword evidence="2" id="KW-0472">Membrane</keyword>
<dbReference type="GO" id="GO:0009190">
    <property type="term" value="P:cyclic nucleotide biosynthetic process"/>
    <property type="evidence" value="ECO:0007669"/>
    <property type="project" value="InterPro"/>
</dbReference>
<dbReference type="EMBL" id="JAAKZH010000002">
    <property type="protein sequence ID" value="NGO63430.1"/>
    <property type="molecule type" value="Genomic_DNA"/>
</dbReference>
<accession>A0A6M1S2N9</accession>